<reference evidence="3 4" key="1">
    <citation type="submission" date="2020-07" db="EMBL/GenBank/DDBJ databases">
        <title>Novel species isolated from subtropical streams in China.</title>
        <authorList>
            <person name="Lu H."/>
        </authorList>
    </citation>
    <scope>NUCLEOTIDE SEQUENCE [LARGE SCALE GENOMIC DNA]</scope>
    <source>
        <strain evidence="3 4">FT3S</strain>
    </source>
</reference>
<dbReference type="PANTHER" id="PTHR35004:SF6">
    <property type="entry name" value="TRANSPOSASE"/>
    <property type="match status" value="1"/>
</dbReference>
<keyword evidence="4" id="KW-1185">Reference proteome</keyword>
<dbReference type="Gene3D" id="3.30.420.10">
    <property type="entry name" value="Ribonuclease H-like superfamily/Ribonuclease H"/>
    <property type="match status" value="1"/>
</dbReference>
<dbReference type="InterPro" id="IPR001584">
    <property type="entry name" value="Integrase_cat-core"/>
</dbReference>
<evidence type="ECO:0000256" key="1">
    <source>
        <dbReference type="SAM" id="MobiDB-lite"/>
    </source>
</evidence>
<dbReference type="EMBL" id="JACEZS010000017">
    <property type="protein sequence ID" value="MBA5607379.1"/>
    <property type="molecule type" value="Genomic_DNA"/>
</dbReference>
<feature type="region of interest" description="Disordered" evidence="1">
    <location>
        <begin position="596"/>
        <end position="631"/>
    </location>
</feature>
<dbReference type="GO" id="GO:0015074">
    <property type="term" value="P:DNA integration"/>
    <property type="evidence" value="ECO:0007669"/>
    <property type="project" value="InterPro"/>
</dbReference>
<proteinExistence type="predicted"/>
<dbReference type="GO" id="GO:0003676">
    <property type="term" value="F:nucleic acid binding"/>
    <property type="evidence" value="ECO:0007669"/>
    <property type="project" value="InterPro"/>
</dbReference>
<accession>A0A7W2EK75</accession>
<comment type="caution">
    <text evidence="3">The sequence shown here is derived from an EMBL/GenBank/DDBJ whole genome shotgun (WGS) entry which is preliminary data.</text>
</comment>
<dbReference type="Gene3D" id="1.10.10.60">
    <property type="entry name" value="Homeodomain-like"/>
    <property type="match status" value="1"/>
</dbReference>
<dbReference type="SUPFAM" id="SSF53098">
    <property type="entry name" value="Ribonuclease H-like"/>
    <property type="match status" value="1"/>
</dbReference>
<dbReference type="Proteomes" id="UP000566711">
    <property type="component" value="Unassembled WGS sequence"/>
</dbReference>
<organism evidence="3 4">
    <name type="scientific">Rugamonas fusca</name>
    <dbReference type="NCBI Taxonomy" id="2758568"/>
    <lineage>
        <taxon>Bacteria</taxon>
        <taxon>Pseudomonadati</taxon>
        <taxon>Pseudomonadota</taxon>
        <taxon>Betaproteobacteria</taxon>
        <taxon>Burkholderiales</taxon>
        <taxon>Oxalobacteraceae</taxon>
        <taxon>Telluria group</taxon>
        <taxon>Rugamonas</taxon>
    </lineage>
</organism>
<dbReference type="InterPro" id="IPR012337">
    <property type="entry name" value="RNaseH-like_sf"/>
</dbReference>
<evidence type="ECO:0000313" key="4">
    <source>
        <dbReference type="Proteomes" id="UP000566711"/>
    </source>
</evidence>
<evidence type="ECO:0000313" key="3">
    <source>
        <dbReference type="EMBL" id="MBA5607379.1"/>
    </source>
</evidence>
<feature type="domain" description="Integrase catalytic" evidence="2">
    <location>
        <begin position="240"/>
        <end position="455"/>
    </location>
</feature>
<dbReference type="PROSITE" id="PS50994">
    <property type="entry name" value="INTEGRASE"/>
    <property type="match status" value="1"/>
</dbReference>
<dbReference type="PANTHER" id="PTHR35004">
    <property type="entry name" value="TRANSPOSASE RV3428C-RELATED"/>
    <property type="match status" value="1"/>
</dbReference>
<gene>
    <name evidence="3" type="ORF">H3H36_18645</name>
</gene>
<dbReference type="AlphaFoldDB" id="A0A7W2EK75"/>
<evidence type="ECO:0000259" key="2">
    <source>
        <dbReference type="PROSITE" id="PS50994"/>
    </source>
</evidence>
<sequence length="664" mass="76109">MIRFTFRKGLRFNERQRTWTLIRRLANQKLQLEDEAGEIVTYTEPELLSRWLKRELVIDESCLSDPDSVFRIATPRDLATYPESIRTESLRRLKYVVALDGCPVTSVRQRLQPQINKIAAMIGDPKPPSPMTLYRWLKSYRTSPSGAQLVSMRHRSGRPKSNAADDLLEESISTLYLNQQQHSVSDVYNDVRSRVEKANKASDRSSHIRCPSRATVYRRLEGLEKEIVDRARLGKNAAERKYRPVLGTVKVGKILERIEVDHTPLDLLIIDEETNLPLGRPWLTVAIDKYSRAILGFYVAFHEPSSFTILQCIKRAILPKDGWLSNYPDIQAKWPCHGIPELIATDNGMDLHSAAFSDICFELGIQLLFCPAKKPEYKGSVERFFRTISEGLIHRLPGTVFSNVKQRGDYPSEELAAIDLKTLMHLLTKWVVEIYHCSKHRKLGMTPLDKWYESAPDCCIELPAYPEQLDVLVGIPTERTLFRYGLEVDNLMYNSEELQTIFLRLGSDARSKIKLKYYEDDVSYIHAFHPPTETYIRVPAVDWDYAQGLNRHVHTLIQAAVREQHGSRVNISRLLEVKDEIQKTVSDAIKNKKMRERKRGATLKKRDSEAVIKEAQSPIEQARTKPKSVKLKQTLQLDSGLDDDLPSFKVSTRSARSLGVKDAQ</sequence>
<protein>
    <submittedName>
        <fullName evidence="3">Transposase family protein</fullName>
    </submittedName>
</protein>
<dbReference type="RefSeq" id="WP_182219598.1">
    <property type="nucleotide sequence ID" value="NZ_JACEZS010000017.1"/>
</dbReference>
<name>A0A7W2EK75_9BURK</name>
<dbReference type="InterPro" id="IPR036397">
    <property type="entry name" value="RNaseH_sf"/>
</dbReference>